<protein>
    <submittedName>
        <fullName evidence="7">DMT family transporter</fullName>
    </submittedName>
</protein>
<dbReference type="InterPro" id="IPR037185">
    <property type="entry name" value="EmrE-like"/>
</dbReference>
<organism evidence="7 8">
    <name type="scientific">Adhaeribacter terreus</name>
    <dbReference type="NCBI Taxonomy" id="529703"/>
    <lineage>
        <taxon>Bacteria</taxon>
        <taxon>Pseudomonadati</taxon>
        <taxon>Bacteroidota</taxon>
        <taxon>Cytophagia</taxon>
        <taxon>Cytophagales</taxon>
        <taxon>Hymenobacteraceae</taxon>
        <taxon>Adhaeribacter</taxon>
    </lineage>
</organism>
<dbReference type="Pfam" id="PF00892">
    <property type="entry name" value="EamA"/>
    <property type="match status" value="2"/>
</dbReference>
<evidence type="ECO:0000256" key="2">
    <source>
        <dbReference type="ARBA" id="ARBA00022692"/>
    </source>
</evidence>
<accession>A0ABW0EDW1</accession>
<feature type="transmembrane region" description="Helical" evidence="5">
    <location>
        <begin position="179"/>
        <end position="201"/>
    </location>
</feature>
<keyword evidence="8" id="KW-1185">Reference proteome</keyword>
<dbReference type="RefSeq" id="WP_378018467.1">
    <property type="nucleotide sequence ID" value="NZ_JBHSKT010000012.1"/>
</dbReference>
<gene>
    <name evidence="7" type="ORF">ACFPIB_15930</name>
</gene>
<dbReference type="PANTHER" id="PTHR32322">
    <property type="entry name" value="INNER MEMBRANE TRANSPORTER"/>
    <property type="match status" value="1"/>
</dbReference>
<keyword evidence="3 5" id="KW-1133">Transmembrane helix</keyword>
<feature type="transmembrane region" description="Helical" evidence="5">
    <location>
        <begin position="124"/>
        <end position="145"/>
    </location>
</feature>
<reference evidence="8" key="1">
    <citation type="journal article" date="2019" name="Int. J. Syst. Evol. Microbiol.">
        <title>The Global Catalogue of Microorganisms (GCM) 10K type strain sequencing project: providing services to taxonomists for standard genome sequencing and annotation.</title>
        <authorList>
            <consortium name="The Broad Institute Genomics Platform"/>
            <consortium name="The Broad Institute Genome Sequencing Center for Infectious Disease"/>
            <person name="Wu L."/>
            <person name="Ma J."/>
        </authorList>
    </citation>
    <scope>NUCLEOTIDE SEQUENCE [LARGE SCALE GENOMIC DNA]</scope>
    <source>
        <strain evidence="8">KACC 12602</strain>
    </source>
</reference>
<dbReference type="EMBL" id="JBHSKT010000012">
    <property type="protein sequence ID" value="MFC5272107.1"/>
    <property type="molecule type" value="Genomic_DNA"/>
</dbReference>
<keyword evidence="4 5" id="KW-0472">Membrane</keyword>
<comment type="subcellular location">
    <subcellularLocation>
        <location evidence="1">Membrane</location>
        <topology evidence="1">Multi-pass membrane protein</topology>
    </subcellularLocation>
</comment>
<dbReference type="InterPro" id="IPR000620">
    <property type="entry name" value="EamA_dom"/>
</dbReference>
<proteinExistence type="predicted"/>
<evidence type="ECO:0000313" key="8">
    <source>
        <dbReference type="Proteomes" id="UP001596161"/>
    </source>
</evidence>
<feature type="transmembrane region" description="Helical" evidence="5">
    <location>
        <begin position="272"/>
        <end position="289"/>
    </location>
</feature>
<evidence type="ECO:0000256" key="4">
    <source>
        <dbReference type="ARBA" id="ARBA00023136"/>
    </source>
</evidence>
<evidence type="ECO:0000313" key="7">
    <source>
        <dbReference type="EMBL" id="MFC5272107.1"/>
    </source>
</evidence>
<dbReference type="InterPro" id="IPR050638">
    <property type="entry name" value="AA-Vitamin_Transporters"/>
</dbReference>
<evidence type="ECO:0000259" key="6">
    <source>
        <dbReference type="Pfam" id="PF00892"/>
    </source>
</evidence>
<dbReference type="Gene3D" id="1.10.3730.20">
    <property type="match status" value="1"/>
</dbReference>
<feature type="domain" description="EamA" evidence="6">
    <location>
        <begin position="156"/>
        <end position="290"/>
    </location>
</feature>
<feature type="transmembrane region" description="Helical" evidence="5">
    <location>
        <begin position="247"/>
        <end position="266"/>
    </location>
</feature>
<comment type="caution">
    <text evidence="7">The sequence shown here is derived from an EMBL/GenBank/DDBJ whole genome shotgun (WGS) entry which is preliminary data.</text>
</comment>
<evidence type="ECO:0000256" key="1">
    <source>
        <dbReference type="ARBA" id="ARBA00004141"/>
    </source>
</evidence>
<feature type="transmembrane region" description="Helical" evidence="5">
    <location>
        <begin position="9"/>
        <end position="28"/>
    </location>
</feature>
<evidence type="ECO:0000256" key="3">
    <source>
        <dbReference type="ARBA" id="ARBA00022989"/>
    </source>
</evidence>
<keyword evidence="2 5" id="KW-0812">Transmembrane</keyword>
<dbReference type="PANTHER" id="PTHR32322:SF9">
    <property type="entry name" value="AMINO-ACID METABOLITE EFFLUX PUMP-RELATED"/>
    <property type="match status" value="1"/>
</dbReference>
<dbReference type="SUPFAM" id="SSF103481">
    <property type="entry name" value="Multidrug resistance efflux transporter EmrE"/>
    <property type="match status" value="2"/>
</dbReference>
<feature type="transmembrane region" description="Helical" evidence="5">
    <location>
        <begin position="151"/>
        <end position="172"/>
    </location>
</feature>
<dbReference type="Proteomes" id="UP001596161">
    <property type="component" value="Unassembled WGS sequence"/>
</dbReference>
<feature type="transmembrane region" description="Helical" evidence="5">
    <location>
        <begin position="95"/>
        <end position="117"/>
    </location>
</feature>
<evidence type="ECO:0000256" key="5">
    <source>
        <dbReference type="SAM" id="Phobius"/>
    </source>
</evidence>
<feature type="domain" description="EamA" evidence="6">
    <location>
        <begin position="12"/>
        <end position="140"/>
    </location>
</feature>
<name>A0ABW0EDW1_9BACT</name>
<sequence>MPATGTPPLAWFILIFLSLIWGTSFILIKKGLEIYTADELGALRITIACLCLLPFALKNLTSIPQRFWKWIAFSGFIGNLIPAFLFAFAETELASGLAGVLNSLTALFTLIIGAIFFQQRITSLRVAGIIIGIVGTAVLIFSGGAEENSGNALYGVLVVIATIMYGGSLNIIKHKMAGLNALAMASLCLLCVGPFAFTYLFTTQAFSKLAHTPGAWEALGYIALLAAFSTAIGLVLYNKLIHMTTTLFASSSTYLMPIVALLWGVLDGETIHLYHYGGMFIILLGVFIVNRAK</sequence>
<feature type="transmembrane region" description="Helical" evidence="5">
    <location>
        <begin position="221"/>
        <end position="240"/>
    </location>
</feature>
<feature type="transmembrane region" description="Helical" evidence="5">
    <location>
        <begin position="70"/>
        <end position="89"/>
    </location>
</feature>